<comment type="caution">
    <text evidence="1">The sequence shown here is derived from an EMBL/GenBank/DDBJ whole genome shotgun (WGS) entry which is preliminary data.</text>
</comment>
<dbReference type="RefSeq" id="WP_311699253.1">
    <property type="nucleotide sequence ID" value="NZ_JAVREY010000060.1"/>
</dbReference>
<gene>
    <name evidence="1" type="ORF">RM764_33235</name>
</gene>
<evidence type="ECO:0000313" key="2">
    <source>
        <dbReference type="Proteomes" id="UP001183809"/>
    </source>
</evidence>
<dbReference type="EMBL" id="JAVREY010000060">
    <property type="protein sequence ID" value="MDT0467804.1"/>
    <property type="molecule type" value="Genomic_DNA"/>
</dbReference>
<reference evidence="2" key="1">
    <citation type="submission" date="2023-07" db="EMBL/GenBank/DDBJ databases">
        <title>30 novel species of actinomycetes from the DSMZ collection.</title>
        <authorList>
            <person name="Nouioui I."/>
        </authorList>
    </citation>
    <scope>NUCLEOTIDE SEQUENCE [LARGE SCALE GENOMIC DNA]</scope>
    <source>
        <strain evidence="2">DSM 41699</strain>
    </source>
</reference>
<keyword evidence="2" id="KW-1185">Reference proteome</keyword>
<evidence type="ECO:0000313" key="1">
    <source>
        <dbReference type="EMBL" id="MDT0467804.1"/>
    </source>
</evidence>
<accession>A0ABU2U3M8</accession>
<dbReference type="Proteomes" id="UP001183809">
    <property type="component" value="Unassembled WGS sequence"/>
</dbReference>
<name>A0ABU2U3M8_9ACTN</name>
<sequence length="423" mass="46374">MAEVEVSYAEGWDADRRCEFGTLSADEAEERDRSGEPYVVVRRVPGCAAPLEVHLVSWRDHYVGVWAYDELGRRIHEVDLRLLEPDRLFARQYLERRYSPDQSDRARDAWCLTVELLPGERGRVVLEERGESGGSFHTLADVSESQRWHPRAEFGVHAAGSPNFFGVAEQERPKVLDAAALPSPATAGNADVEVGNPESIWRPPRPGQPGLALNELFRSGTRFLSETWGEMTVAEIRHIATLRIPSGRLVVADAMEQHSPRELIERIPPGEYPLQAAVLTGEGDYGGERFPVTEEPVVRLLIADEPPVTWEMGLSEGDDPRLLLDGHAYGFGTDGAAGSFADASGWATLSEKYRSFLMDSDGSAADNIADGCIHATDEETGGDLVSFYTGGDGTYPVWLGRSDSGELVAVAVITSWLADLRPA</sequence>
<dbReference type="Pfam" id="PF14025">
    <property type="entry name" value="DUF4241"/>
    <property type="match status" value="1"/>
</dbReference>
<dbReference type="InterPro" id="IPR025335">
    <property type="entry name" value="DUF4241"/>
</dbReference>
<proteinExistence type="predicted"/>
<protein>
    <submittedName>
        <fullName evidence="1">DUF4241 domain-containing protein</fullName>
    </submittedName>
</protein>
<organism evidence="1 2">
    <name type="scientific">Streptomyces gibsoniae</name>
    <dbReference type="NCBI Taxonomy" id="3075529"/>
    <lineage>
        <taxon>Bacteria</taxon>
        <taxon>Bacillati</taxon>
        <taxon>Actinomycetota</taxon>
        <taxon>Actinomycetes</taxon>
        <taxon>Kitasatosporales</taxon>
        <taxon>Streptomycetaceae</taxon>
        <taxon>Streptomyces</taxon>
    </lineage>
</organism>